<reference evidence="1" key="1">
    <citation type="journal article" date="2015" name="Nature">
        <title>Complex archaea that bridge the gap between prokaryotes and eukaryotes.</title>
        <authorList>
            <person name="Spang A."/>
            <person name="Saw J.H."/>
            <person name="Jorgensen S.L."/>
            <person name="Zaremba-Niedzwiedzka K."/>
            <person name="Martijn J."/>
            <person name="Lind A.E."/>
            <person name="van Eijk R."/>
            <person name="Schleper C."/>
            <person name="Guy L."/>
            <person name="Ettema T.J."/>
        </authorList>
    </citation>
    <scope>NUCLEOTIDE SEQUENCE</scope>
</reference>
<dbReference type="Gene3D" id="3.40.50.300">
    <property type="entry name" value="P-loop containing nucleotide triphosphate hydrolases"/>
    <property type="match status" value="1"/>
</dbReference>
<comment type="caution">
    <text evidence="1">The sequence shown here is derived from an EMBL/GenBank/DDBJ whole genome shotgun (WGS) entry which is preliminary data.</text>
</comment>
<evidence type="ECO:0008006" key="2">
    <source>
        <dbReference type="Google" id="ProtNLM"/>
    </source>
</evidence>
<sequence length="278" mass="31327">MTQTETKIPAFPILEPLSKATAMALAPGKLLETDFLEIDVCDSNTGRGGGAHIEDDMMHFLVQAVCLRRCPADILPSVDSAADPKYVQTPNGAFYQDDIHYHYPSWNASSSWFQRIPERKQMGYGKWKLAGTDYTALIIHHVWPHSNLIFKSEAAQVLYTYLLKRFYVQSRSAIIAAKFKLTGEVPAMPDDFIDHSKLPLTDYQKVAFIISINNPAYALFMEQGTGKTAVVIARICLEAARKRATKNGQGSMYRALIICPQQVRLNWQREFTRFATSD</sequence>
<evidence type="ECO:0000313" key="1">
    <source>
        <dbReference type="EMBL" id="KKL16925.1"/>
    </source>
</evidence>
<dbReference type="SUPFAM" id="SSF52540">
    <property type="entry name" value="P-loop containing nucleoside triphosphate hydrolases"/>
    <property type="match status" value="1"/>
</dbReference>
<dbReference type="InterPro" id="IPR027417">
    <property type="entry name" value="P-loop_NTPase"/>
</dbReference>
<accession>A0A0F9B5H6</accession>
<feature type="non-terminal residue" evidence="1">
    <location>
        <position position="278"/>
    </location>
</feature>
<dbReference type="EMBL" id="LAZR01039470">
    <property type="protein sequence ID" value="KKL16925.1"/>
    <property type="molecule type" value="Genomic_DNA"/>
</dbReference>
<gene>
    <name evidence="1" type="ORF">LCGC14_2490720</name>
</gene>
<dbReference type="AlphaFoldDB" id="A0A0F9B5H6"/>
<name>A0A0F9B5H6_9ZZZZ</name>
<proteinExistence type="predicted"/>
<organism evidence="1">
    <name type="scientific">marine sediment metagenome</name>
    <dbReference type="NCBI Taxonomy" id="412755"/>
    <lineage>
        <taxon>unclassified sequences</taxon>
        <taxon>metagenomes</taxon>
        <taxon>ecological metagenomes</taxon>
    </lineage>
</organism>
<protein>
    <recommendedName>
        <fullName evidence="2">SNF2 N-terminal domain-containing protein</fullName>
    </recommendedName>
</protein>